<keyword evidence="2 5" id="KW-0227">DNA damage</keyword>
<evidence type="ECO:0000313" key="7">
    <source>
        <dbReference type="Proteomes" id="UP000229344"/>
    </source>
</evidence>
<dbReference type="PANTHER" id="PTHR10429">
    <property type="entry name" value="DNA-3-METHYLADENINE GLYCOSYLASE"/>
    <property type="match status" value="1"/>
</dbReference>
<name>A0A2H0UEL8_9BACT</name>
<keyword evidence="4 5" id="KW-0234">DNA repair</keyword>
<reference evidence="7" key="1">
    <citation type="submission" date="2017-09" db="EMBL/GenBank/DDBJ databases">
        <title>Depth-based differentiation of microbial function through sediment-hosted aquifers and enrichment of novel symbionts in the deep terrestrial subsurface.</title>
        <authorList>
            <person name="Probst A.J."/>
            <person name="Ladd B."/>
            <person name="Jarett J.K."/>
            <person name="Geller-Mcgrath D.E."/>
            <person name="Sieber C.M.K."/>
            <person name="Emerson J.B."/>
            <person name="Anantharaman K."/>
            <person name="Thomas B.C."/>
            <person name="Malmstrom R."/>
            <person name="Stieglmeier M."/>
            <person name="Klingl A."/>
            <person name="Woyke T."/>
            <person name="Ryan C.M."/>
            <person name="Banfield J.F."/>
        </authorList>
    </citation>
    <scope>NUCLEOTIDE SEQUENCE [LARGE SCALE GENOMIC DNA]</scope>
</reference>
<dbReference type="EC" id="3.2.2.-" evidence="5"/>
<dbReference type="InterPro" id="IPR036995">
    <property type="entry name" value="MPG_sf"/>
</dbReference>
<dbReference type="HAMAP" id="MF_00527">
    <property type="entry name" value="3MGH"/>
    <property type="match status" value="1"/>
</dbReference>
<evidence type="ECO:0000256" key="5">
    <source>
        <dbReference type="HAMAP-Rule" id="MF_00527"/>
    </source>
</evidence>
<evidence type="ECO:0000313" key="6">
    <source>
        <dbReference type="EMBL" id="PIR84800.1"/>
    </source>
</evidence>
<gene>
    <name evidence="6" type="ORF">COU16_01275</name>
</gene>
<dbReference type="Pfam" id="PF02245">
    <property type="entry name" value="Pur_DNA_glyco"/>
    <property type="match status" value="2"/>
</dbReference>
<dbReference type="AlphaFoldDB" id="A0A2H0UEL8"/>
<proteinExistence type="inferred from homology"/>
<dbReference type="CDD" id="cd00540">
    <property type="entry name" value="AAG"/>
    <property type="match status" value="1"/>
</dbReference>
<comment type="similarity">
    <text evidence="1 5">Belongs to the DNA glycosylase MPG family.</text>
</comment>
<dbReference type="GO" id="GO:0006284">
    <property type="term" value="P:base-excision repair"/>
    <property type="evidence" value="ECO:0007669"/>
    <property type="project" value="InterPro"/>
</dbReference>
<dbReference type="GO" id="GO:0003905">
    <property type="term" value="F:alkylbase DNA N-glycosylase activity"/>
    <property type="evidence" value="ECO:0007669"/>
    <property type="project" value="InterPro"/>
</dbReference>
<evidence type="ECO:0000256" key="4">
    <source>
        <dbReference type="ARBA" id="ARBA00023204"/>
    </source>
</evidence>
<dbReference type="InterPro" id="IPR003180">
    <property type="entry name" value="MPG"/>
</dbReference>
<dbReference type="SUPFAM" id="SSF50486">
    <property type="entry name" value="FMT C-terminal domain-like"/>
    <property type="match status" value="1"/>
</dbReference>
<accession>A0A2H0UEL8</accession>
<dbReference type="Gene3D" id="3.10.300.10">
    <property type="entry name" value="Methylpurine-DNA glycosylase (MPG)"/>
    <property type="match status" value="2"/>
</dbReference>
<sequence length="173" mass="19185">MAQMFKKDFFKREADVVARELLGCTLCVQPIGSKDVHRLIITETEAYLGPHDLACHSSKGRTKRTETLFHDAGTIYVYLIYGMYSMLNVVTGVKDYPAAVLIRGAGKYDGPGKLTKALKVTRDFDNLPLGKKSGIWIEGGEPIPESRVSMTPRIGVSYAGAWADKKLRFVLTK</sequence>
<evidence type="ECO:0000256" key="3">
    <source>
        <dbReference type="ARBA" id="ARBA00022801"/>
    </source>
</evidence>
<dbReference type="Proteomes" id="UP000229344">
    <property type="component" value="Unassembled WGS sequence"/>
</dbReference>
<organism evidence="6 7">
    <name type="scientific">Candidatus Kaiserbacteria bacterium CG10_big_fil_rev_8_21_14_0_10_47_16</name>
    <dbReference type="NCBI Taxonomy" id="1974608"/>
    <lineage>
        <taxon>Bacteria</taxon>
        <taxon>Candidatus Kaiseribacteriota</taxon>
    </lineage>
</organism>
<protein>
    <recommendedName>
        <fullName evidence="5">Putative 3-methyladenine DNA glycosylase</fullName>
        <ecNumber evidence="5">3.2.2.-</ecNumber>
    </recommendedName>
</protein>
<dbReference type="InterPro" id="IPR011034">
    <property type="entry name" value="Formyl_transferase-like_C_sf"/>
</dbReference>
<comment type="caution">
    <text evidence="6">The sequence shown here is derived from an EMBL/GenBank/DDBJ whole genome shotgun (WGS) entry which is preliminary data.</text>
</comment>
<dbReference type="GO" id="GO:0003677">
    <property type="term" value="F:DNA binding"/>
    <property type="evidence" value="ECO:0007669"/>
    <property type="project" value="InterPro"/>
</dbReference>
<dbReference type="EMBL" id="PFBI01000004">
    <property type="protein sequence ID" value="PIR84800.1"/>
    <property type="molecule type" value="Genomic_DNA"/>
</dbReference>
<evidence type="ECO:0000256" key="2">
    <source>
        <dbReference type="ARBA" id="ARBA00022763"/>
    </source>
</evidence>
<evidence type="ECO:0000256" key="1">
    <source>
        <dbReference type="ARBA" id="ARBA00009232"/>
    </source>
</evidence>
<keyword evidence="3 5" id="KW-0378">Hydrolase</keyword>
<dbReference type="PANTHER" id="PTHR10429:SF0">
    <property type="entry name" value="DNA-3-METHYLADENINE GLYCOSYLASE"/>
    <property type="match status" value="1"/>
</dbReference>